<evidence type="ECO:0000256" key="3">
    <source>
        <dbReference type="ARBA" id="ARBA00023002"/>
    </source>
</evidence>
<dbReference type="InterPro" id="IPR036249">
    <property type="entry name" value="Thioredoxin-like_sf"/>
</dbReference>
<accession>A0A426SQU1</accession>
<reference evidence="9 10" key="1">
    <citation type="submission" date="2018-07" db="EMBL/GenBank/DDBJ databases">
        <title>Brachybacteriurn paraconglorneratum KCTC 9916.</title>
        <authorList>
            <person name="Li Y."/>
        </authorList>
    </citation>
    <scope>NUCLEOTIDE SEQUENCE [LARGE SCALE GENOMIC DNA]</scope>
    <source>
        <strain evidence="9 10">KCTC 9916</strain>
    </source>
</reference>
<evidence type="ECO:0000256" key="7">
    <source>
        <dbReference type="SAM" id="Phobius"/>
    </source>
</evidence>
<dbReference type="PANTHER" id="PTHR13887">
    <property type="entry name" value="GLUTATHIONE S-TRANSFERASE KAPPA"/>
    <property type="match status" value="1"/>
</dbReference>
<evidence type="ECO:0000313" key="9">
    <source>
        <dbReference type="EMBL" id="RRR20505.1"/>
    </source>
</evidence>
<evidence type="ECO:0000256" key="6">
    <source>
        <dbReference type="SAM" id="MobiDB-lite"/>
    </source>
</evidence>
<dbReference type="InterPro" id="IPR012336">
    <property type="entry name" value="Thioredoxin-like_fold"/>
</dbReference>
<keyword evidence="5" id="KW-0676">Redox-active center</keyword>
<dbReference type="AlphaFoldDB" id="A0A426SQU1"/>
<organism evidence="9 10">
    <name type="scientific">Brachybacterium paraconglomeratum</name>
    <dbReference type="NCBI Taxonomy" id="173362"/>
    <lineage>
        <taxon>Bacteria</taxon>
        <taxon>Bacillati</taxon>
        <taxon>Actinomycetota</taxon>
        <taxon>Actinomycetes</taxon>
        <taxon>Micrococcales</taxon>
        <taxon>Dermabacteraceae</taxon>
        <taxon>Brachybacterium</taxon>
    </lineage>
</organism>
<feature type="domain" description="Thioredoxin" evidence="8">
    <location>
        <begin position="68"/>
        <end position="194"/>
    </location>
</feature>
<dbReference type="InterPro" id="IPR013766">
    <property type="entry name" value="Thioredoxin_domain"/>
</dbReference>
<protein>
    <submittedName>
        <fullName evidence="9">Protein-disulfide isomerase</fullName>
    </submittedName>
</protein>
<dbReference type="GO" id="GO:0016853">
    <property type="term" value="F:isomerase activity"/>
    <property type="evidence" value="ECO:0007669"/>
    <property type="project" value="UniProtKB-KW"/>
</dbReference>
<keyword evidence="4" id="KW-1015">Disulfide bond</keyword>
<dbReference type="GO" id="GO:0016491">
    <property type="term" value="F:oxidoreductase activity"/>
    <property type="evidence" value="ECO:0007669"/>
    <property type="project" value="UniProtKB-KW"/>
</dbReference>
<feature type="transmembrane region" description="Helical" evidence="7">
    <location>
        <begin position="21"/>
        <end position="41"/>
    </location>
</feature>
<dbReference type="EMBL" id="QOCI01000001">
    <property type="protein sequence ID" value="RRR20505.1"/>
    <property type="molecule type" value="Genomic_DNA"/>
</dbReference>
<evidence type="ECO:0000256" key="1">
    <source>
        <dbReference type="ARBA" id="ARBA00005791"/>
    </source>
</evidence>
<dbReference type="Pfam" id="PF13462">
    <property type="entry name" value="Thioredoxin_4"/>
    <property type="match status" value="1"/>
</dbReference>
<dbReference type="Gene3D" id="3.40.30.10">
    <property type="entry name" value="Glutaredoxin"/>
    <property type="match status" value="1"/>
</dbReference>
<dbReference type="Proteomes" id="UP000274327">
    <property type="component" value="Unassembled WGS sequence"/>
</dbReference>
<proteinExistence type="inferred from homology"/>
<dbReference type="SUPFAM" id="SSF52833">
    <property type="entry name" value="Thioredoxin-like"/>
    <property type="match status" value="1"/>
</dbReference>
<feature type="region of interest" description="Disordered" evidence="6">
    <location>
        <begin position="46"/>
        <end position="66"/>
    </location>
</feature>
<keyword evidence="10" id="KW-1185">Reference proteome</keyword>
<dbReference type="PANTHER" id="PTHR13887:SF14">
    <property type="entry name" value="DISULFIDE BOND FORMATION PROTEIN D"/>
    <property type="match status" value="1"/>
</dbReference>
<gene>
    <name evidence="9" type="ORF">DS079_03720</name>
</gene>
<comment type="similarity">
    <text evidence="1">Belongs to the thioredoxin family. DsbA subfamily.</text>
</comment>
<evidence type="ECO:0000256" key="4">
    <source>
        <dbReference type="ARBA" id="ARBA00023157"/>
    </source>
</evidence>
<keyword evidence="9" id="KW-0413">Isomerase</keyword>
<keyword evidence="7" id="KW-0472">Membrane</keyword>
<keyword evidence="2" id="KW-0732">Signal</keyword>
<keyword evidence="3" id="KW-0560">Oxidoreductase</keyword>
<evidence type="ECO:0000256" key="5">
    <source>
        <dbReference type="ARBA" id="ARBA00023284"/>
    </source>
</evidence>
<feature type="region of interest" description="Disordered" evidence="6">
    <location>
        <begin position="71"/>
        <end position="90"/>
    </location>
</feature>
<keyword evidence="7" id="KW-0812">Transmembrane</keyword>
<sequence>MARADRSETTPSALGGVLRRWAVPLGIVVAVSALIIGVFWMQQDPSEPPAQGGATGTPSADAPAAVEHPESVAAPDLSSEEGRDPDDLLAEGPADAPVVLVVFSDYQCPYCAKWSDETLPELREYVERGELRIEYRDVNIYGEDSERAARASLAAAMQGKHAEYHARLFEDGEIRSSGELDRESLVALAEELGLDAEQFEADMDSEEVETTIAENAQQGIELGAMSTPAFIIGGTPTVGAQPTEVFTQMVDEALAESEG</sequence>
<evidence type="ECO:0000313" key="10">
    <source>
        <dbReference type="Proteomes" id="UP000274327"/>
    </source>
</evidence>
<dbReference type="RefSeq" id="WP_126984915.1">
    <property type="nucleotide sequence ID" value="NZ_ML133851.1"/>
</dbReference>
<dbReference type="GeneID" id="78120138"/>
<comment type="caution">
    <text evidence="9">The sequence shown here is derived from an EMBL/GenBank/DDBJ whole genome shotgun (WGS) entry which is preliminary data.</text>
</comment>
<dbReference type="PROSITE" id="PS51352">
    <property type="entry name" value="THIOREDOXIN_2"/>
    <property type="match status" value="1"/>
</dbReference>
<keyword evidence="7" id="KW-1133">Transmembrane helix</keyword>
<name>A0A426SQU1_9MICO</name>
<evidence type="ECO:0000256" key="2">
    <source>
        <dbReference type="ARBA" id="ARBA00022729"/>
    </source>
</evidence>
<evidence type="ECO:0000259" key="8">
    <source>
        <dbReference type="PROSITE" id="PS51352"/>
    </source>
</evidence>